<protein>
    <recommendedName>
        <fullName evidence="4">Carboxylic ester hydrolase</fullName>
        <ecNumber evidence="4">3.1.1.-</ecNumber>
    </recommendedName>
</protein>
<dbReference type="Proteomes" id="UP000095287">
    <property type="component" value="Unplaced"/>
</dbReference>
<keyword evidence="6" id="KW-1185">Reference proteome</keyword>
<dbReference type="GO" id="GO:0052689">
    <property type="term" value="F:carboxylic ester hydrolase activity"/>
    <property type="evidence" value="ECO:0007669"/>
    <property type="project" value="UniProtKB-KW"/>
</dbReference>
<dbReference type="AlphaFoldDB" id="A0A1I7Y569"/>
<dbReference type="InterPro" id="IPR002018">
    <property type="entry name" value="CarbesteraseB"/>
</dbReference>
<keyword evidence="2" id="KW-0719">Serine esterase</keyword>
<evidence type="ECO:0000313" key="6">
    <source>
        <dbReference type="Proteomes" id="UP000095287"/>
    </source>
</evidence>
<dbReference type="Gene3D" id="3.40.50.1820">
    <property type="entry name" value="alpha/beta hydrolase"/>
    <property type="match status" value="1"/>
</dbReference>
<dbReference type="InterPro" id="IPR029058">
    <property type="entry name" value="AB_hydrolase_fold"/>
</dbReference>
<keyword evidence="3 4" id="KW-0378">Hydrolase</keyword>
<evidence type="ECO:0000259" key="5">
    <source>
        <dbReference type="Pfam" id="PF00135"/>
    </source>
</evidence>
<evidence type="ECO:0000256" key="4">
    <source>
        <dbReference type="RuleBase" id="RU361235"/>
    </source>
</evidence>
<reference evidence="7" key="1">
    <citation type="submission" date="2016-11" db="UniProtKB">
        <authorList>
            <consortium name="WormBaseParasite"/>
        </authorList>
    </citation>
    <scope>IDENTIFICATION</scope>
</reference>
<evidence type="ECO:0000256" key="1">
    <source>
        <dbReference type="ARBA" id="ARBA00005964"/>
    </source>
</evidence>
<dbReference type="PANTHER" id="PTHR44590">
    <property type="entry name" value="CARBOXYLIC ESTER HYDROLASE-RELATED"/>
    <property type="match status" value="1"/>
</dbReference>
<dbReference type="SUPFAM" id="SSF53474">
    <property type="entry name" value="alpha/beta-Hydrolases"/>
    <property type="match status" value="1"/>
</dbReference>
<evidence type="ECO:0000313" key="7">
    <source>
        <dbReference type="WBParaSite" id="L893_g12783.t1"/>
    </source>
</evidence>
<dbReference type="PROSITE" id="PS00122">
    <property type="entry name" value="CARBOXYLESTERASE_B_1"/>
    <property type="match status" value="1"/>
</dbReference>
<proteinExistence type="inferred from homology"/>
<evidence type="ECO:0000256" key="2">
    <source>
        <dbReference type="ARBA" id="ARBA00022487"/>
    </source>
</evidence>
<dbReference type="EC" id="3.1.1.-" evidence="4"/>
<dbReference type="PANTHER" id="PTHR44590:SF3">
    <property type="entry name" value="CARBOXYLESTERASE TYPE B DOMAIN-CONTAINING PROTEIN"/>
    <property type="match status" value="1"/>
</dbReference>
<name>A0A1I7Y569_9BILA</name>
<dbReference type="Pfam" id="PF00135">
    <property type="entry name" value="COesterase"/>
    <property type="match status" value="1"/>
</dbReference>
<accession>A0A1I7Y569</accession>
<comment type="similarity">
    <text evidence="1 4">Belongs to the type-B carboxylesterase/lipase family.</text>
</comment>
<evidence type="ECO:0000256" key="3">
    <source>
        <dbReference type="ARBA" id="ARBA00022801"/>
    </source>
</evidence>
<dbReference type="WBParaSite" id="L893_g12783.t1">
    <property type="protein sequence ID" value="L893_g12783.t1"/>
    <property type="gene ID" value="L893_g12783"/>
</dbReference>
<organism evidence="6 7">
    <name type="scientific">Steinernema glaseri</name>
    <dbReference type="NCBI Taxonomy" id="37863"/>
    <lineage>
        <taxon>Eukaryota</taxon>
        <taxon>Metazoa</taxon>
        <taxon>Ecdysozoa</taxon>
        <taxon>Nematoda</taxon>
        <taxon>Chromadorea</taxon>
        <taxon>Rhabditida</taxon>
        <taxon>Tylenchina</taxon>
        <taxon>Panagrolaimomorpha</taxon>
        <taxon>Strongyloidoidea</taxon>
        <taxon>Steinernematidae</taxon>
        <taxon>Steinernema</taxon>
    </lineage>
</organism>
<feature type="domain" description="Carboxylesterase type B" evidence="5">
    <location>
        <begin position="1"/>
        <end position="419"/>
    </location>
</feature>
<sequence>MVFIYGGAFELGSSALYGYKNISENFVSQGIVFVTLNYRLSAFGFFSTGDHHMPGNLGLWDQAAGLHFLQEVISDFGGNPQKVTVSGESAGAASVSALTFSPHSNKLFQQAIVMSGSIHCPWAKSERVVDVSKELAAAIGCDGESKDIVFCMKAKSVDDIMKGIEIIGPTHDHLFPYKFHPRFDGEFFTVDFETALKEAPKIPIIIGVTEKEGGMMSTNADFPALFTFGISPEKWQSYSAKELKEFISKKTLKEGDPKELKDKLIEFYVERSMEGKDQMDWRDYLERFTLLGSDLHYVFPVYEEAMDKIAVDIPVYLYVEEYNNQEPQAHLPVKGPFHGNELFYLFGTTFLTPPTLTDADRVFKANLLEGFISFAKTGKPSVQNKTWTPVTKEHTDRYMSFAPESQMKEKFMVDSINFWKENMAKKDISHSEL</sequence>
<dbReference type="InterPro" id="IPR019826">
    <property type="entry name" value="Carboxylesterase_B_AS"/>
</dbReference>